<dbReference type="OrthoDB" id="10391641at2759"/>
<feature type="compositionally biased region" description="Low complexity" evidence="1">
    <location>
        <begin position="120"/>
        <end position="137"/>
    </location>
</feature>
<feature type="region of interest" description="Disordered" evidence="1">
    <location>
        <begin position="118"/>
        <end position="137"/>
    </location>
</feature>
<feature type="region of interest" description="Disordered" evidence="1">
    <location>
        <begin position="73"/>
        <end position="102"/>
    </location>
</feature>
<feature type="compositionally biased region" description="Polar residues" evidence="1">
    <location>
        <begin position="297"/>
        <end position="309"/>
    </location>
</feature>
<sequence length="459" mass="49081">MARSQASTTTTAKRTRTPSPILAWWITPRNAATGFVALHRPITFALSLAWSLLCFVVSALFSLTHLPPPSSAPALCACRSSPEPRTRPRPSRTRRPSPTPILTLSPVALTSLEMENNDVPSLSISTPPAPSTSANPPVVDRTAAAAKLRSNRLGLLFRRHPRRSGSLPADAVAVIFDRHVLGDVEESEEDYHNRDSMDHSDRYSFSSDRTYDSEEGSDQGSRGPGPMTPDGGASDSDPSEAETTADHAEIPGSSANPKRSNNPMHWLKRRSATKGTRCSSSRKDSLGDGNEDLGAHSQAQKTPSKRTCSTCTHSALPLLIPSLRNYDSHPDSVSFSSSHSSESHLEFLSARTDSTSTTNSVTFSTSFSASSSEMGSLAVPAHPAALTRRRGLSLLFRRSSSSRSRSPSSKSPLGSPLITPSVSPTFLPSLGSLHKTHPGLVFLDSDVPALQSSAIPTRA</sequence>
<evidence type="ECO:0000256" key="2">
    <source>
        <dbReference type="SAM" id="Phobius"/>
    </source>
</evidence>
<feature type="compositionally biased region" description="Basic and acidic residues" evidence="1">
    <location>
        <begin position="190"/>
        <end position="202"/>
    </location>
</feature>
<keyword evidence="2" id="KW-0812">Transmembrane</keyword>
<name>A0A2X0LMZ0_9BASI</name>
<evidence type="ECO:0000313" key="4">
    <source>
        <dbReference type="Proteomes" id="UP000249723"/>
    </source>
</evidence>
<organism evidence="3 4">
    <name type="scientific">Microbotryum saponariae</name>
    <dbReference type="NCBI Taxonomy" id="289078"/>
    <lineage>
        <taxon>Eukaryota</taxon>
        <taxon>Fungi</taxon>
        <taxon>Dikarya</taxon>
        <taxon>Basidiomycota</taxon>
        <taxon>Pucciniomycotina</taxon>
        <taxon>Microbotryomycetes</taxon>
        <taxon>Microbotryales</taxon>
        <taxon>Microbotryaceae</taxon>
        <taxon>Microbotryum</taxon>
    </lineage>
</organism>
<evidence type="ECO:0000256" key="1">
    <source>
        <dbReference type="SAM" id="MobiDB-lite"/>
    </source>
</evidence>
<feature type="region of interest" description="Disordered" evidence="1">
    <location>
        <begin position="186"/>
        <end position="309"/>
    </location>
</feature>
<dbReference type="EMBL" id="FMWP01000048">
    <property type="protein sequence ID" value="SCZ93590.1"/>
    <property type="molecule type" value="Genomic_DNA"/>
</dbReference>
<feature type="compositionally biased region" description="Polar residues" evidence="1">
    <location>
        <begin position="253"/>
        <end position="263"/>
    </location>
</feature>
<evidence type="ECO:0000313" key="3">
    <source>
        <dbReference type="EMBL" id="SCZ93590.1"/>
    </source>
</evidence>
<reference evidence="4" key="1">
    <citation type="submission" date="2016-10" db="EMBL/GenBank/DDBJ databases">
        <authorList>
            <person name="Jeantristanb JTB J.-T."/>
            <person name="Ricardo R."/>
        </authorList>
    </citation>
    <scope>NUCLEOTIDE SEQUENCE [LARGE SCALE GENOMIC DNA]</scope>
</reference>
<dbReference type="AlphaFoldDB" id="A0A2X0LMZ0"/>
<keyword evidence="2" id="KW-1133">Transmembrane helix</keyword>
<gene>
    <name evidence="3" type="ORF">BZ3500_MVSOF-1268-A1-R1_CHR6-3G08758</name>
</gene>
<dbReference type="STRING" id="289078.A0A2X0LMZ0"/>
<dbReference type="Proteomes" id="UP000249723">
    <property type="component" value="Unassembled WGS sequence"/>
</dbReference>
<accession>A0A2X0LMZ0</accession>
<feature type="transmembrane region" description="Helical" evidence="2">
    <location>
        <begin position="42"/>
        <end position="63"/>
    </location>
</feature>
<feature type="region of interest" description="Disordered" evidence="1">
    <location>
        <begin position="397"/>
        <end position="417"/>
    </location>
</feature>
<feature type="compositionally biased region" description="Low complexity" evidence="1">
    <location>
        <begin position="73"/>
        <end position="83"/>
    </location>
</feature>
<proteinExistence type="predicted"/>
<keyword evidence="4" id="KW-1185">Reference proteome</keyword>
<protein>
    <submittedName>
        <fullName evidence="3">BZ3500_MvSof-1268-A1-R1_Chr6-3g08758 protein</fullName>
    </submittedName>
</protein>
<keyword evidence="2" id="KW-0472">Membrane</keyword>